<dbReference type="SUPFAM" id="SSF56925">
    <property type="entry name" value="OMPA-like"/>
    <property type="match status" value="1"/>
</dbReference>
<feature type="signal peptide" evidence="2">
    <location>
        <begin position="1"/>
        <end position="22"/>
    </location>
</feature>
<evidence type="ECO:0000256" key="1">
    <source>
        <dbReference type="ARBA" id="ARBA00022729"/>
    </source>
</evidence>
<dbReference type="InterPro" id="IPR027385">
    <property type="entry name" value="Beta-barrel_OMP"/>
</dbReference>
<dbReference type="RefSeq" id="WP_144041908.1">
    <property type="nucleotide sequence ID" value="NZ_BMPL01000029.1"/>
</dbReference>
<proteinExistence type="predicted"/>
<keyword evidence="5" id="KW-1185">Reference proteome</keyword>
<dbReference type="Proteomes" id="UP000318126">
    <property type="component" value="Unassembled WGS sequence"/>
</dbReference>
<protein>
    <submittedName>
        <fullName evidence="4">Porin family protein</fullName>
    </submittedName>
</protein>
<name>A0A553JJG5_SHEHA</name>
<gene>
    <name evidence="4" type="ORF">FN961_19765</name>
</gene>
<evidence type="ECO:0000313" key="5">
    <source>
        <dbReference type="Proteomes" id="UP000318126"/>
    </source>
</evidence>
<organism evidence="4 5">
    <name type="scientific">Shewanella hanedai</name>
    <name type="common">Alteromonas hanedai</name>
    <dbReference type="NCBI Taxonomy" id="25"/>
    <lineage>
        <taxon>Bacteria</taxon>
        <taxon>Pseudomonadati</taxon>
        <taxon>Pseudomonadota</taxon>
        <taxon>Gammaproteobacteria</taxon>
        <taxon>Alteromonadales</taxon>
        <taxon>Shewanellaceae</taxon>
        <taxon>Shewanella</taxon>
    </lineage>
</organism>
<evidence type="ECO:0000259" key="3">
    <source>
        <dbReference type="Pfam" id="PF13505"/>
    </source>
</evidence>
<keyword evidence="1 2" id="KW-0732">Signal</keyword>
<feature type="domain" description="Outer membrane protein beta-barrel" evidence="3">
    <location>
        <begin position="10"/>
        <end position="177"/>
    </location>
</feature>
<dbReference type="Gene3D" id="2.40.160.20">
    <property type="match status" value="1"/>
</dbReference>
<dbReference type="Pfam" id="PF13505">
    <property type="entry name" value="OMP_b-brl"/>
    <property type="match status" value="1"/>
</dbReference>
<evidence type="ECO:0000256" key="2">
    <source>
        <dbReference type="SAM" id="SignalP"/>
    </source>
</evidence>
<dbReference type="EMBL" id="VKGK01000030">
    <property type="protein sequence ID" value="TRY12596.1"/>
    <property type="molecule type" value="Genomic_DNA"/>
</dbReference>
<evidence type="ECO:0000313" key="4">
    <source>
        <dbReference type="EMBL" id="TRY12596.1"/>
    </source>
</evidence>
<feature type="chain" id="PRO_5021859082" evidence="2">
    <location>
        <begin position="23"/>
        <end position="177"/>
    </location>
</feature>
<dbReference type="InterPro" id="IPR011250">
    <property type="entry name" value="OMP/PagP_B-barrel"/>
</dbReference>
<dbReference type="AlphaFoldDB" id="A0A553JJG5"/>
<sequence length="177" mass="18931">MNKLLLAVGALFTLLHTTSASAAPDIQGYYIGGMGGYSELSLGDFKDSATSYGGYAGYSFGKDLAVESTFFTTANLADEGDVKARTATFAAKLNHFFSPTYSMFIKVGVATTEVSAGVDDYSASGWMWGAGFNMAITDSVNIRLGYEMILTDLTHDTSDDVLDSDLSNVYLGVNYQF</sequence>
<dbReference type="OrthoDB" id="6265027at2"/>
<comment type="caution">
    <text evidence="4">The sequence shown here is derived from an EMBL/GenBank/DDBJ whole genome shotgun (WGS) entry which is preliminary data.</text>
</comment>
<reference evidence="5" key="1">
    <citation type="submission" date="2019-07" db="EMBL/GenBank/DDBJ databases">
        <title>Shewanella sp. YLB-08 draft genomic sequence.</title>
        <authorList>
            <person name="Yu L."/>
        </authorList>
    </citation>
    <scope>NUCLEOTIDE SEQUENCE [LARGE SCALE GENOMIC DNA]</scope>
    <source>
        <strain evidence="5">JCM 20706</strain>
    </source>
</reference>
<accession>A0A553JJG5</accession>